<accession>G8LTH8</accession>
<sequence precursor="true">MRKRIKILSIIITALVFLAIINFLPTFNLKTSKMVSMETDAFVLYYEKQDEKAAQDMAELLEEAYKKINSDMNFSRTEKTKIYIYPDQKTFQTKKYGNICRIIGPKWYIGDNVKDKVIIVSPLNPGPAHDYDSIVQAVVHEYVHTVVYQINKKTPKFLNEGLAGYLSGNAKPNYPLGDVPDIKDTKISNPIKFGNKGLYPFSYTYIEFLDKNYGMNKVMDLIKKPSAYEEIFGVSEEEIYKQWAQYVRDNY</sequence>
<dbReference type="KEGG" id="ccl:Clocl_2926"/>
<dbReference type="Proteomes" id="UP000005435">
    <property type="component" value="Chromosome"/>
</dbReference>
<evidence type="ECO:0000313" key="2">
    <source>
        <dbReference type="Proteomes" id="UP000005435"/>
    </source>
</evidence>
<name>G8LTH8_ACECE</name>
<evidence type="ECO:0000313" key="1">
    <source>
        <dbReference type="EMBL" id="AEV69473.1"/>
    </source>
</evidence>
<proteinExistence type="predicted"/>
<evidence type="ECO:0008006" key="3">
    <source>
        <dbReference type="Google" id="ProtNLM"/>
    </source>
</evidence>
<dbReference type="eggNOG" id="COG0823">
    <property type="taxonomic scope" value="Bacteria"/>
</dbReference>
<dbReference type="RefSeq" id="WP_014256022.1">
    <property type="nucleotide sequence ID" value="NC_016627.1"/>
</dbReference>
<dbReference type="OrthoDB" id="9787613at2"/>
<organism evidence="1 2">
    <name type="scientific">Acetivibrio clariflavus (strain DSM 19732 / NBRC 101661 / EBR45)</name>
    <name type="common">Clostridium clariflavum</name>
    <dbReference type="NCBI Taxonomy" id="720554"/>
    <lineage>
        <taxon>Bacteria</taxon>
        <taxon>Bacillati</taxon>
        <taxon>Bacillota</taxon>
        <taxon>Clostridia</taxon>
        <taxon>Eubacteriales</taxon>
        <taxon>Oscillospiraceae</taxon>
        <taxon>Acetivibrio</taxon>
    </lineage>
</organism>
<dbReference type="HOGENOM" id="CLU_096747_0_0_9"/>
<keyword evidence="2" id="KW-1185">Reference proteome</keyword>
<protein>
    <recommendedName>
        <fullName evidence="3">Peptidase MA superfamily protein</fullName>
    </recommendedName>
</protein>
<dbReference type="AlphaFoldDB" id="G8LTH8"/>
<reference evidence="2" key="1">
    <citation type="submission" date="2011-12" db="EMBL/GenBank/DDBJ databases">
        <title>Complete sequence of Clostridium clariflavum DSM 19732.</title>
        <authorList>
            <consortium name="US DOE Joint Genome Institute"/>
            <person name="Lucas S."/>
            <person name="Han J."/>
            <person name="Lapidus A."/>
            <person name="Cheng J.-F."/>
            <person name="Goodwin L."/>
            <person name="Pitluck S."/>
            <person name="Peters L."/>
            <person name="Teshima H."/>
            <person name="Detter J.C."/>
            <person name="Han C."/>
            <person name="Tapia R."/>
            <person name="Land M."/>
            <person name="Hauser L."/>
            <person name="Kyrpides N."/>
            <person name="Ivanova N."/>
            <person name="Pagani I."/>
            <person name="Kitzmiller T."/>
            <person name="Lynd L."/>
            <person name="Izquierdo J."/>
            <person name="Woyke T."/>
        </authorList>
    </citation>
    <scope>NUCLEOTIDE SEQUENCE [LARGE SCALE GENOMIC DNA]</scope>
    <source>
        <strain evidence="2">DSM 19732 / NBRC 101661 / EBR45</strain>
    </source>
</reference>
<dbReference type="EMBL" id="CP003065">
    <property type="protein sequence ID" value="AEV69473.1"/>
    <property type="molecule type" value="Genomic_DNA"/>
</dbReference>
<dbReference type="STRING" id="720554.Clocl_2926"/>
<reference evidence="1 2" key="2">
    <citation type="journal article" date="2012" name="Stand. Genomic Sci.">
        <title>Complete Genome Sequence of Clostridium clariflavum DSM 19732.</title>
        <authorList>
            <person name="Izquierdo J.A."/>
            <person name="Goodwin L."/>
            <person name="Davenport K.W."/>
            <person name="Teshima H."/>
            <person name="Bruce D."/>
            <person name="Detter C."/>
            <person name="Tapia R."/>
            <person name="Han S."/>
            <person name="Land M."/>
            <person name="Hauser L."/>
            <person name="Jeffries C.D."/>
            <person name="Han J."/>
            <person name="Pitluck S."/>
            <person name="Nolan M."/>
            <person name="Chen A."/>
            <person name="Huntemann M."/>
            <person name="Mavromatis K."/>
            <person name="Mikhailova N."/>
            <person name="Liolios K."/>
            <person name="Woyke T."/>
            <person name="Lynd L.R."/>
        </authorList>
    </citation>
    <scope>NUCLEOTIDE SEQUENCE [LARGE SCALE GENOMIC DNA]</scope>
    <source>
        <strain evidence="2">DSM 19732 / NBRC 101661 / EBR45</strain>
    </source>
</reference>
<gene>
    <name evidence="1" type="ordered locus">Clocl_2926</name>
</gene>